<keyword evidence="1" id="KW-0472">Membrane</keyword>
<protein>
    <submittedName>
        <fullName evidence="2">Uncharacterized protein</fullName>
    </submittedName>
</protein>
<dbReference type="EMBL" id="SUTG01000013">
    <property type="protein sequence ID" value="MBE6512316.1"/>
    <property type="molecule type" value="Genomic_DNA"/>
</dbReference>
<gene>
    <name evidence="2" type="ORF">E7Z75_04100</name>
</gene>
<evidence type="ECO:0000256" key="1">
    <source>
        <dbReference type="SAM" id="Phobius"/>
    </source>
</evidence>
<name>A0A8T3VWI4_METOL</name>
<organism evidence="2 3">
    <name type="scientific">Methanobrevibacter olleyae</name>
    <dbReference type="NCBI Taxonomy" id="294671"/>
    <lineage>
        <taxon>Archaea</taxon>
        <taxon>Methanobacteriati</taxon>
        <taxon>Methanobacteriota</taxon>
        <taxon>Methanomada group</taxon>
        <taxon>Methanobacteria</taxon>
        <taxon>Methanobacteriales</taxon>
        <taxon>Methanobacteriaceae</taxon>
        <taxon>Methanobrevibacter</taxon>
    </lineage>
</organism>
<keyword evidence="1" id="KW-0812">Transmembrane</keyword>
<dbReference type="Proteomes" id="UP000732619">
    <property type="component" value="Unassembled WGS sequence"/>
</dbReference>
<feature type="transmembrane region" description="Helical" evidence="1">
    <location>
        <begin position="6"/>
        <end position="24"/>
    </location>
</feature>
<evidence type="ECO:0000313" key="2">
    <source>
        <dbReference type="EMBL" id="MBE6512316.1"/>
    </source>
</evidence>
<evidence type="ECO:0000313" key="3">
    <source>
        <dbReference type="Proteomes" id="UP000732619"/>
    </source>
</evidence>
<accession>A0A8T3VWI4</accession>
<keyword evidence="1" id="KW-1133">Transmembrane helix</keyword>
<reference evidence="2" key="1">
    <citation type="submission" date="2019-04" db="EMBL/GenBank/DDBJ databases">
        <title>Evolution of Biomass-Degrading Anaerobic Consortia Revealed by Metagenomics.</title>
        <authorList>
            <person name="Peng X."/>
        </authorList>
    </citation>
    <scope>NUCLEOTIDE SEQUENCE</scope>
    <source>
        <strain evidence="2">SIG14</strain>
    </source>
</reference>
<comment type="caution">
    <text evidence="2">The sequence shown here is derived from an EMBL/GenBank/DDBJ whole genome shotgun (WGS) entry which is preliminary data.</text>
</comment>
<sequence length="129" mass="14610">MERESYYFLLLLIAFAICIGVFWFQFNNDVATFMIINNTEVQEGDTFKGALIDAYGMSVANKTITYHKPGYKMGTLVTTQTDENGEFFIENAQYLEDAGKDNYYGDFTFAGDDKYQGCTYTGNVTVIPN</sequence>
<dbReference type="AlphaFoldDB" id="A0A8T3VWI4"/>
<proteinExistence type="predicted"/>